<keyword evidence="4 6" id="KW-0472">Membrane</keyword>
<feature type="compositionally biased region" description="Basic and acidic residues" evidence="5">
    <location>
        <begin position="273"/>
        <end position="282"/>
    </location>
</feature>
<feature type="compositionally biased region" description="Acidic residues" evidence="5">
    <location>
        <begin position="245"/>
        <end position="264"/>
    </location>
</feature>
<dbReference type="AlphaFoldDB" id="A0A9P7XYA9"/>
<name>A0A9P7XYA9_9FUNG</name>
<dbReference type="GO" id="GO:0000139">
    <property type="term" value="C:Golgi membrane"/>
    <property type="evidence" value="ECO:0007669"/>
    <property type="project" value="TreeGrafter"/>
</dbReference>
<feature type="region of interest" description="Disordered" evidence="5">
    <location>
        <begin position="112"/>
        <end position="144"/>
    </location>
</feature>
<evidence type="ECO:0000313" key="7">
    <source>
        <dbReference type="EMBL" id="KAG9068114.1"/>
    </source>
</evidence>
<dbReference type="Proteomes" id="UP000707451">
    <property type="component" value="Unassembled WGS sequence"/>
</dbReference>
<comment type="caution">
    <text evidence="7">The sequence shown here is derived from an EMBL/GenBank/DDBJ whole genome shotgun (WGS) entry which is preliminary data.</text>
</comment>
<accession>A0A9P7XYA9</accession>
<keyword evidence="3 6" id="KW-1133">Transmembrane helix</keyword>
<keyword evidence="8" id="KW-1185">Reference proteome</keyword>
<feature type="compositionally biased region" description="Acidic residues" evidence="5">
    <location>
        <begin position="319"/>
        <end position="331"/>
    </location>
</feature>
<evidence type="ECO:0000256" key="6">
    <source>
        <dbReference type="SAM" id="Phobius"/>
    </source>
</evidence>
<protein>
    <recommendedName>
        <fullName evidence="9">Golgi apparatus membrane protein tvp38</fullName>
    </recommendedName>
</protein>
<feature type="compositionally biased region" description="Gly residues" evidence="5">
    <location>
        <begin position="127"/>
        <end position="138"/>
    </location>
</feature>
<dbReference type="GO" id="GO:0016192">
    <property type="term" value="P:vesicle-mediated transport"/>
    <property type="evidence" value="ECO:0007669"/>
    <property type="project" value="TreeGrafter"/>
</dbReference>
<dbReference type="PANTHER" id="PTHR47549:SF1">
    <property type="entry name" value="GOLGI APPARATUS MEMBRANE PROTEIN TVP38"/>
    <property type="match status" value="1"/>
</dbReference>
<feature type="region of interest" description="Disordered" evidence="5">
    <location>
        <begin position="167"/>
        <end position="349"/>
    </location>
</feature>
<gene>
    <name evidence="7" type="ORF">KI688_011707</name>
</gene>
<evidence type="ECO:0000313" key="8">
    <source>
        <dbReference type="Proteomes" id="UP000707451"/>
    </source>
</evidence>
<evidence type="ECO:0000256" key="1">
    <source>
        <dbReference type="ARBA" id="ARBA00004127"/>
    </source>
</evidence>
<evidence type="ECO:0000256" key="4">
    <source>
        <dbReference type="ARBA" id="ARBA00023136"/>
    </source>
</evidence>
<evidence type="ECO:0000256" key="2">
    <source>
        <dbReference type="ARBA" id="ARBA00022692"/>
    </source>
</evidence>
<keyword evidence="2 6" id="KW-0812">Transmembrane</keyword>
<organism evidence="7 8">
    <name type="scientific">Linnemannia hyalina</name>
    <dbReference type="NCBI Taxonomy" id="64524"/>
    <lineage>
        <taxon>Eukaryota</taxon>
        <taxon>Fungi</taxon>
        <taxon>Fungi incertae sedis</taxon>
        <taxon>Mucoromycota</taxon>
        <taxon>Mortierellomycotina</taxon>
        <taxon>Mortierellomycetes</taxon>
        <taxon>Mortierellales</taxon>
        <taxon>Mortierellaceae</taxon>
        <taxon>Linnemannia</taxon>
    </lineage>
</organism>
<dbReference type="EMBL" id="JAHRHY010000007">
    <property type="protein sequence ID" value="KAG9068114.1"/>
    <property type="molecule type" value="Genomic_DNA"/>
</dbReference>
<reference evidence="7" key="1">
    <citation type="submission" date="2021-06" db="EMBL/GenBank/DDBJ databases">
        <title>Genome Sequence of Mortierella hyaline Strain SCG-10, a Cold-Adapted, Nitrate-Reducing Fungus Isolated from Soil in Minnesota, USA.</title>
        <authorList>
            <person name="Aldossari N."/>
        </authorList>
    </citation>
    <scope>NUCLEOTIDE SEQUENCE</scope>
    <source>
        <strain evidence="7">SCG-10</strain>
    </source>
</reference>
<dbReference type="PANTHER" id="PTHR47549">
    <property type="entry name" value="GOLGI APPARATUS MEMBRANE PROTEIN TVP38-RELATED"/>
    <property type="match status" value="1"/>
</dbReference>
<comment type="subcellular location">
    <subcellularLocation>
        <location evidence="1">Endomembrane system</location>
        <topology evidence="1">Multi-pass membrane protein</topology>
    </subcellularLocation>
</comment>
<proteinExistence type="predicted"/>
<evidence type="ECO:0008006" key="9">
    <source>
        <dbReference type="Google" id="ProtNLM"/>
    </source>
</evidence>
<dbReference type="GO" id="GO:0000022">
    <property type="term" value="P:mitotic spindle elongation"/>
    <property type="evidence" value="ECO:0007669"/>
    <property type="project" value="TreeGrafter"/>
</dbReference>
<evidence type="ECO:0000256" key="5">
    <source>
        <dbReference type="SAM" id="MobiDB-lite"/>
    </source>
</evidence>
<feature type="transmembrane region" description="Helical" evidence="6">
    <location>
        <begin position="79"/>
        <end position="98"/>
    </location>
</feature>
<dbReference type="OrthoDB" id="166803at2759"/>
<feature type="compositionally biased region" description="Basic residues" evidence="5">
    <location>
        <begin position="114"/>
        <end position="123"/>
    </location>
</feature>
<dbReference type="InterPro" id="IPR051076">
    <property type="entry name" value="Golgi_membrane_TVP38/TMEM64"/>
</dbReference>
<evidence type="ECO:0000256" key="3">
    <source>
        <dbReference type="ARBA" id="ARBA00022989"/>
    </source>
</evidence>
<sequence length="349" mass="37200">MEMLLVLIRLAPYPFNVMNAILSATHIPLSTYIVATAISLTKLALHVYIGSTLSTLTGGDGDDTDPEKDPNNHGKRVKVFIMVMGIILGIGVGAYVWAVAKREIAITEAARMERRQRRRRGGRRGGGEGLSANGGDGGIELRDQHSGYIPDVDLTNRHSVDGFFSGAASGRGGEGQDLSDANHFVGGAGNESGRYQDYEDDGDDHEGNLLFGTGGQSQQQRSQQHGEWRNVGAASASASHTDSSTDSDESDFFDDSEDEDDEGDLERGYGLGRDLDGGDRTGGRGGGDGYGEDDGRFGEGEDEALDFSAHHAGLVDSPWQDDNDEGGEDDRLDLLGGEEERGGSETQGR</sequence>
<feature type="compositionally biased region" description="Basic and acidic residues" evidence="5">
    <location>
        <begin position="338"/>
        <end position="349"/>
    </location>
</feature>